<reference evidence="3 4" key="1">
    <citation type="submission" date="2021-01" db="EMBL/GenBank/DDBJ databases">
        <title>Whole genome shotgun sequence of Plantactinospora mayteni NBRC 109088.</title>
        <authorList>
            <person name="Komaki H."/>
            <person name="Tamura T."/>
        </authorList>
    </citation>
    <scope>NUCLEOTIDE SEQUENCE [LARGE SCALE GENOMIC DNA]</scope>
    <source>
        <strain evidence="3 4">NBRC 109088</strain>
    </source>
</reference>
<evidence type="ECO:0000256" key="1">
    <source>
        <dbReference type="SAM" id="MobiDB-lite"/>
    </source>
</evidence>
<accession>A0ABQ4F367</accession>
<keyword evidence="4" id="KW-1185">Reference proteome</keyword>
<dbReference type="InterPro" id="IPR012347">
    <property type="entry name" value="Ferritin-like"/>
</dbReference>
<dbReference type="Pfam" id="PF03713">
    <property type="entry name" value="DUF305"/>
    <property type="match status" value="1"/>
</dbReference>
<evidence type="ECO:0000313" key="4">
    <source>
        <dbReference type="Proteomes" id="UP000621500"/>
    </source>
</evidence>
<evidence type="ECO:0000313" key="3">
    <source>
        <dbReference type="EMBL" id="GIH01354.1"/>
    </source>
</evidence>
<feature type="domain" description="DUF305" evidence="2">
    <location>
        <begin position="53"/>
        <end position="93"/>
    </location>
</feature>
<gene>
    <name evidence="3" type="ORF">Pma05_79260</name>
</gene>
<feature type="compositionally biased region" description="Polar residues" evidence="1">
    <location>
        <begin position="141"/>
        <end position="154"/>
    </location>
</feature>
<dbReference type="Gene3D" id="1.20.1260.10">
    <property type="match status" value="1"/>
</dbReference>
<feature type="region of interest" description="Disordered" evidence="1">
    <location>
        <begin position="93"/>
        <end position="154"/>
    </location>
</feature>
<protein>
    <recommendedName>
        <fullName evidence="2">DUF305 domain-containing protein</fullName>
    </recommendedName>
</protein>
<dbReference type="RefSeq" id="WP_203862624.1">
    <property type="nucleotide sequence ID" value="NZ_BAAAZQ010000039.1"/>
</dbReference>
<organism evidence="3 4">
    <name type="scientific">Plantactinospora mayteni</name>
    <dbReference type="NCBI Taxonomy" id="566021"/>
    <lineage>
        <taxon>Bacteria</taxon>
        <taxon>Bacillati</taxon>
        <taxon>Actinomycetota</taxon>
        <taxon>Actinomycetes</taxon>
        <taxon>Micromonosporales</taxon>
        <taxon>Micromonosporaceae</taxon>
        <taxon>Plantactinospora</taxon>
    </lineage>
</organism>
<dbReference type="EMBL" id="BONX01000069">
    <property type="protein sequence ID" value="GIH01354.1"/>
    <property type="molecule type" value="Genomic_DNA"/>
</dbReference>
<dbReference type="Proteomes" id="UP000621500">
    <property type="component" value="Unassembled WGS sequence"/>
</dbReference>
<comment type="caution">
    <text evidence="3">The sequence shown here is derived from an EMBL/GenBank/DDBJ whole genome shotgun (WGS) entry which is preliminary data.</text>
</comment>
<name>A0ABQ4F367_9ACTN</name>
<evidence type="ECO:0000259" key="2">
    <source>
        <dbReference type="Pfam" id="PF03713"/>
    </source>
</evidence>
<sequence>MAETAPMTAWAPHSISVTSRTFGNAPTPPVLLDWMNAAVLASLSGTSKVVPSQGAVQMARTEMEQAQNPTAKSLAEKIKADQTAEISQMQTCLTGRTARSGVPVRGAPDHHTQHPAGPITSLPHPRRGAPRSVACAGRTRCGSSLQRQDPAQSR</sequence>
<dbReference type="InterPro" id="IPR005183">
    <property type="entry name" value="DUF305_CopM-like"/>
</dbReference>
<proteinExistence type="predicted"/>